<dbReference type="SUPFAM" id="SSF55120">
    <property type="entry name" value="Pseudouridine synthase"/>
    <property type="match status" value="1"/>
</dbReference>
<feature type="domain" description="Pseudouridine synthase RsuA/RluA-like" evidence="16">
    <location>
        <begin position="22"/>
        <end position="168"/>
    </location>
</feature>
<evidence type="ECO:0000256" key="2">
    <source>
        <dbReference type="ARBA" id="ARBA00022552"/>
    </source>
</evidence>
<keyword evidence="3" id="KW-0819">tRNA processing</keyword>
<evidence type="ECO:0000313" key="17">
    <source>
        <dbReference type="EMBL" id="MBC3766254.1"/>
    </source>
</evidence>
<evidence type="ECO:0000256" key="5">
    <source>
        <dbReference type="ARBA" id="ARBA00036184"/>
    </source>
</evidence>
<evidence type="ECO:0000259" key="16">
    <source>
        <dbReference type="Pfam" id="PF00849"/>
    </source>
</evidence>
<comment type="function">
    <text evidence="7">Dual specificity enzyme that catalyzes the synthesis of pseudouridine from uracil-746 in 23S ribosomal RNA and from uracil-32 in the anticodon stem and loop of transfer RNAs.</text>
</comment>
<dbReference type="NCBIfam" id="NF007543">
    <property type="entry name" value="PRK10158.1"/>
    <property type="match status" value="1"/>
</dbReference>
<evidence type="ECO:0000256" key="6">
    <source>
        <dbReference type="ARBA" id="ARBA00036916"/>
    </source>
</evidence>
<dbReference type="Proteomes" id="UP000601768">
    <property type="component" value="Unassembled WGS sequence"/>
</dbReference>
<dbReference type="AlphaFoldDB" id="A0A8J6LYP9"/>
<evidence type="ECO:0000256" key="10">
    <source>
        <dbReference type="ARBA" id="ARBA00039988"/>
    </source>
</evidence>
<evidence type="ECO:0000256" key="13">
    <source>
        <dbReference type="ARBA" id="ARBA00042844"/>
    </source>
</evidence>
<dbReference type="PANTHER" id="PTHR21600:SF91">
    <property type="entry name" value="DUAL-SPECIFICITY RNA PSEUDOURIDINE SYNTHASE RLUA"/>
    <property type="match status" value="1"/>
</dbReference>
<dbReference type="GO" id="GO:0003723">
    <property type="term" value="F:RNA binding"/>
    <property type="evidence" value="ECO:0007669"/>
    <property type="project" value="InterPro"/>
</dbReference>
<evidence type="ECO:0000256" key="7">
    <source>
        <dbReference type="ARBA" id="ARBA00037305"/>
    </source>
</evidence>
<reference evidence="17" key="1">
    <citation type="journal article" date="2018" name="Int. J. Syst. Evol. Microbiol.">
        <title>Neptunicella marina gen. nov., sp. nov., isolated from surface seawater.</title>
        <authorList>
            <person name="Liu X."/>
            <person name="Lai Q."/>
            <person name="Du Y."/>
            <person name="Zhang X."/>
            <person name="Liu Z."/>
            <person name="Sun F."/>
            <person name="Shao Z."/>
        </authorList>
    </citation>
    <scope>NUCLEOTIDE SEQUENCE</scope>
    <source>
        <strain evidence="17">S27-2</strain>
    </source>
</reference>
<evidence type="ECO:0000313" key="18">
    <source>
        <dbReference type="Proteomes" id="UP000601768"/>
    </source>
</evidence>
<proteinExistence type="inferred from homology"/>
<dbReference type="FunFam" id="3.30.2350.10:FF:000005">
    <property type="entry name" value="Pseudouridine synthase"/>
    <property type="match status" value="1"/>
</dbReference>
<evidence type="ECO:0000256" key="1">
    <source>
        <dbReference type="ARBA" id="ARBA00010876"/>
    </source>
</evidence>
<comment type="similarity">
    <text evidence="1">Belongs to the pseudouridine synthase RluA family.</text>
</comment>
<keyword evidence="2" id="KW-0698">rRNA processing</keyword>
<dbReference type="GO" id="GO:0000455">
    <property type="term" value="P:enzyme-directed rRNA pseudouridine synthesis"/>
    <property type="evidence" value="ECO:0007669"/>
    <property type="project" value="TreeGrafter"/>
</dbReference>
<dbReference type="InterPro" id="IPR050188">
    <property type="entry name" value="RluA_PseudoU_synthase"/>
</dbReference>
<keyword evidence="18" id="KW-1185">Reference proteome</keyword>
<dbReference type="InterPro" id="IPR006145">
    <property type="entry name" value="PsdUridine_synth_RsuA/RluA"/>
</dbReference>
<dbReference type="GO" id="GO:0160151">
    <property type="term" value="F:tRNA pseudouridine(32) synthase activity"/>
    <property type="evidence" value="ECO:0007669"/>
    <property type="project" value="UniProtKB-EC"/>
</dbReference>
<comment type="caution">
    <text evidence="17">The sequence shown here is derived from an EMBL/GenBank/DDBJ whole genome shotgun (WGS) entry which is preliminary data.</text>
</comment>
<organism evidence="17 18">
    <name type="scientific">Neptunicella marina</name>
    <dbReference type="NCBI Taxonomy" id="2125989"/>
    <lineage>
        <taxon>Bacteria</taxon>
        <taxon>Pseudomonadati</taxon>
        <taxon>Pseudomonadota</taxon>
        <taxon>Gammaproteobacteria</taxon>
        <taxon>Alteromonadales</taxon>
        <taxon>Alteromonadaceae</taxon>
        <taxon>Neptunicella</taxon>
    </lineage>
</organism>
<dbReference type="GO" id="GO:0008033">
    <property type="term" value="P:tRNA processing"/>
    <property type="evidence" value="ECO:0007669"/>
    <property type="project" value="UniProtKB-KW"/>
</dbReference>
<evidence type="ECO:0000256" key="11">
    <source>
        <dbReference type="ARBA" id="ARBA00041266"/>
    </source>
</evidence>
<gene>
    <name evidence="17" type="primary">rluA</name>
    <name evidence="17" type="ORF">H8B19_10205</name>
</gene>
<dbReference type="PANTHER" id="PTHR21600">
    <property type="entry name" value="MITOCHONDRIAL RNA PSEUDOURIDINE SYNTHASE"/>
    <property type="match status" value="1"/>
</dbReference>
<dbReference type="InterPro" id="IPR006224">
    <property type="entry name" value="PsdUridine_synth_RluA-like_CS"/>
</dbReference>
<dbReference type="CDD" id="cd02869">
    <property type="entry name" value="PseudoU_synth_RluA_like"/>
    <property type="match status" value="1"/>
</dbReference>
<name>A0A8J6LYP9_9ALTE</name>
<evidence type="ECO:0000256" key="12">
    <source>
        <dbReference type="ARBA" id="ARBA00042372"/>
    </source>
</evidence>
<dbReference type="GO" id="GO:0160142">
    <property type="term" value="F:23S rRNA pseudouridine(746) synthase activity"/>
    <property type="evidence" value="ECO:0007669"/>
    <property type="project" value="UniProtKB-EC"/>
</dbReference>
<dbReference type="InterPro" id="IPR020103">
    <property type="entry name" value="PsdUridine_synth_cat_dom_sf"/>
</dbReference>
<accession>A0A8J6LYP9</accession>
<dbReference type="Gene3D" id="3.30.2350.10">
    <property type="entry name" value="Pseudouridine synthase"/>
    <property type="match status" value="1"/>
</dbReference>
<evidence type="ECO:0000256" key="9">
    <source>
        <dbReference type="ARBA" id="ARBA00038945"/>
    </source>
</evidence>
<dbReference type="EC" id="5.4.99.28" evidence="8"/>
<evidence type="ECO:0000256" key="4">
    <source>
        <dbReference type="ARBA" id="ARBA00023235"/>
    </source>
</evidence>
<comment type="catalytic activity">
    <reaction evidence="5">
        <text>uridine(32) in tRNA = pseudouridine(32) in tRNA</text>
        <dbReference type="Rhea" id="RHEA:42544"/>
        <dbReference type="Rhea" id="RHEA-COMP:10107"/>
        <dbReference type="Rhea" id="RHEA-COMP:10108"/>
        <dbReference type="ChEBI" id="CHEBI:65314"/>
        <dbReference type="ChEBI" id="CHEBI:65315"/>
        <dbReference type="EC" id="5.4.99.28"/>
    </reaction>
</comment>
<dbReference type="RefSeq" id="WP_186506784.1">
    <property type="nucleotide sequence ID" value="NZ_JACNEP010000007.1"/>
</dbReference>
<protein>
    <recommendedName>
        <fullName evidence="10">Dual-specificity RNA pseudouridine synthase RluA</fullName>
        <ecNumber evidence="8">5.4.99.28</ecNumber>
        <ecNumber evidence="9">5.4.99.29</ecNumber>
    </recommendedName>
    <alternativeName>
        <fullName evidence="11">23S rRNA pseudouridine(746) synthase</fullName>
    </alternativeName>
    <alternativeName>
        <fullName evidence="14">Ribosomal large subunit pseudouridine synthase A</fullName>
    </alternativeName>
    <alternativeName>
        <fullName evidence="13">rRNA pseudouridylate synthase A</fullName>
    </alternativeName>
    <alternativeName>
        <fullName evidence="15">rRNA-uridine isomerase A</fullName>
    </alternativeName>
    <alternativeName>
        <fullName evidence="12">tRNA pseudouridine(32) synthase</fullName>
    </alternativeName>
</protein>
<dbReference type="EMBL" id="JACNEP010000007">
    <property type="protein sequence ID" value="MBC3766254.1"/>
    <property type="molecule type" value="Genomic_DNA"/>
</dbReference>
<keyword evidence="4 17" id="KW-0413">Isomerase</keyword>
<evidence type="ECO:0000256" key="15">
    <source>
        <dbReference type="ARBA" id="ARBA00043143"/>
    </source>
</evidence>
<dbReference type="Pfam" id="PF00849">
    <property type="entry name" value="PseudoU_synth_2"/>
    <property type="match status" value="1"/>
</dbReference>
<evidence type="ECO:0000256" key="3">
    <source>
        <dbReference type="ARBA" id="ARBA00022694"/>
    </source>
</evidence>
<evidence type="ECO:0000256" key="14">
    <source>
        <dbReference type="ARBA" id="ARBA00042883"/>
    </source>
</evidence>
<dbReference type="PROSITE" id="PS01129">
    <property type="entry name" value="PSI_RLU"/>
    <property type="match status" value="1"/>
</dbReference>
<dbReference type="EC" id="5.4.99.29" evidence="9"/>
<evidence type="ECO:0000256" key="8">
    <source>
        <dbReference type="ARBA" id="ARBA00038944"/>
    </source>
</evidence>
<sequence length="220" mass="25224">MTLLHYQPPLYPYLNILYRDDDFIVLNKPSGLLSVPGKATEHKDSLQLRVQRVFPTATIVHRLDMATSGVMVMALNKAAHRHISLQFEKRLTKKRYFARVFGKVADSEGLVDLPLICDWPNRPKQMVDFERGKPAQTNWKRVQQFDGYAVMELTPITGRSHQLRVHMLSLGHPILGDRLYAHEQAKSMAPRLQLHAQLLTFTHPTNNTQLSFEAPCEFLA</sequence>
<comment type="catalytic activity">
    <reaction evidence="6">
        <text>uridine(746) in 23S rRNA = pseudouridine(746) in 23S rRNA</text>
        <dbReference type="Rhea" id="RHEA:42548"/>
        <dbReference type="Rhea" id="RHEA-COMP:10109"/>
        <dbReference type="Rhea" id="RHEA-COMP:10110"/>
        <dbReference type="ChEBI" id="CHEBI:65314"/>
        <dbReference type="ChEBI" id="CHEBI:65315"/>
        <dbReference type="EC" id="5.4.99.29"/>
    </reaction>
</comment>
<reference evidence="17" key="2">
    <citation type="submission" date="2020-08" db="EMBL/GenBank/DDBJ databases">
        <authorList>
            <person name="Lai Q."/>
        </authorList>
    </citation>
    <scope>NUCLEOTIDE SEQUENCE</scope>
    <source>
        <strain evidence="17">S27-2</strain>
    </source>
</reference>